<sequence>MKRTILALALLMALVLPGMAKAEGTGMYLAPKFLMTIQETGTIERSGMGGVDEYSQFTLGGALAAGYDFWPQYLVPLRVELEYALRGNSEKSWGSNWGSVDCTWNSSTLFANLYYDFRNDSAFVPYIGAGIGLSFNYLGFDLHRDGSAVSRDESTTNFAWNVGAGVAYNVNDALYIDAAYRYVDLGYTEASGALNGDQIKVGSRPYNHEFMLGLRFAF</sequence>
<evidence type="ECO:0000256" key="1">
    <source>
        <dbReference type="ARBA" id="ARBA00022729"/>
    </source>
</evidence>
<keyword evidence="1 2" id="KW-0732">Signal</keyword>
<dbReference type="GO" id="GO:0019867">
    <property type="term" value="C:outer membrane"/>
    <property type="evidence" value="ECO:0007669"/>
    <property type="project" value="InterPro"/>
</dbReference>
<dbReference type="Pfam" id="PF13505">
    <property type="entry name" value="OMP_b-brl"/>
    <property type="match status" value="1"/>
</dbReference>
<accession>A0A1K1LI91</accession>
<dbReference type="Gene3D" id="2.40.160.20">
    <property type="match status" value="1"/>
</dbReference>
<dbReference type="Proteomes" id="UP000186323">
    <property type="component" value="Chromosome I"/>
</dbReference>
<dbReference type="AlphaFoldDB" id="A0A1K1LI91"/>
<keyword evidence="5" id="KW-1185">Reference proteome</keyword>
<evidence type="ECO:0000256" key="2">
    <source>
        <dbReference type="SAM" id="SignalP"/>
    </source>
</evidence>
<gene>
    <name evidence="4" type="ORF">DESPIGER_2608</name>
</gene>
<dbReference type="RefSeq" id="WP_072337371.1">
    <property type="nucleotide sequence ID" value="NZ_CALJDE010000029.1"/>
</dbReference>
<name>A0A1K1LI91_9BACT</name>
<dbReference type="SUPFAM" id="SSF56925">
    <property type="entry name" value="OMPA-like"/>
    <property type="match status" value="1"/>
</dbReference>
<dbReference type="NCBIfam" id="TIGR01414">
    <property type="entry name" value="autotrans_barl"/>
    <property type="match status" value="1"/>
</dbReference>
<feature type="chain" id="PRO_5013108932" evidence="2">
    <location>
        <begin position="23"/>
        <end position="218"/>
    </location>
</feature>
<reference evidence="5" key="1">
    <citation type="submission" date="2016-10" db="EMBL/GenBank/DDBJ databases">
        <authorList>
            <person name="Wegmann U."/>
        </authorList>
    </citation>
    <scope>NUCLEOTIDE SEQUENCE [LARGE SCALE GENOMIC DNA]</scope>
</reference>
<protein>
    <submittedName>
        <fullName evidence="4">Adhesin/virulence factor Hek</fullName>
    </submittedName>
</protein>
<evidence type="ECO:0000259" key="3">
    <source>
        <dbReference type="Pfam" id="PF13505"/>
    </source>
</evidence>
<dbReference type="OrthoDB" id="5451288at2"/>
<feature type="signal peptide" evidence="2">
    <location>
        <begin position="1"/>
        <end position="22"/>
    </location>
</feature>
<proteinExistence type="predicted"/>
<dbReference type="KEGG" id="dpg:DESPIGER_2608"/>
<dbReference type="InterPro" id="IPR027385">
    <property type="entry name" value="Beta-barrel_OMP"/>
</dbReference>
<feature type="domain" description="Outer membrane protein beta-barrel" evidence="3">
    <location>
        <begin position="7"/>
        <end position="202"/>
    </location>
</feature>
<dbReference type="InterPro" id="IPR006315">
    <property type="entry name" value="OM_autotransptr_brl_dom"/>
</dbReference>
<evidence type="ECO:0000313" key="4">
    <source>
        <dbReference type="EMBL" id="SFV74418.1"/>
    </source>
</evidence>
<dbReference type="EMBL" id="LT630450">
    <property type="protein sequence ID" value="SFV74418.1"/>
    <property type="molecule type" value="Genomic_DNA"/>
</dbReference>
<dbReference type="InterPro" id="IPR011250">
    <property type="entry name" value="OMP/PagP_B-barrel"/>
</dbReference>
<organism evidence="4 5">
    <name type="scientific">Desulfovibrio piger</name>
    <dbReference type="NCBI Taxonomy" id="901"/>
    <lineage>
        <taxon>Bacteria</taxon>
        <taxon>Pseudomonadati</taxon>
        <taxon>Thermodesulfobacteriota</taxon>
        <taxon>Desulfovibrionia</taxon>
        <taxon>Desulfovibrionales</taxon>
        <taxon>Desulfovibrionaceae</taxon>
        <taxon>Desulfovibrio</taxon>
    </lineage>
</organism>
<evidence type="ECO:0000313" key="5">
    <source>
        <dbReference type="Proteomes" id="UP000186323"/>
    </source>
</evidence>